<dbReference type="EMBL" id="JAAGVB010000008">
    <property type="protein sequence ID" value="NEW32388.1"/>
    <property type="molecule type" value="Genomic_DNA"/>
</dbReference>
<dbReference type="AlphaFoldDB" id="A0A2L2JLS6"/>
<keyword evidence="1" id="KW-0804">Transcription</keyword>
<gene>
    <name evidence="1" type="ORF">GV791_07415</name>
</gene>
<comment type="caution">
    <text evidence="1">The sequence shown here is derived from an EMBL/GenBank/DDBJ whole genome shotgun (WGS) entry which is preliminary data.</text>
</comment>
<protein>
    <submittedName>
        <fullName evidence="1">DNA-directed RNA polymerase subunit beta</fullName>
    </submittedName>
</protein>
<dbReference type="RefSeq" id="WP_054811660.1">
    <property type="nucleotide sequence ID" value="NZ_CP026746.1"/>
</dbReference>
<evidence type="ECO:0000313" key="2">
    <source>
        <dbReference type="Proteomes" id="UP000471166"/>
    </source>
</evidence>
<dbReference type="Proteomes" id="UP000471166">
    <property type="component" value="Unassembled WGS sequence"/>
</dbReference>
<proteinExistence type="predicted"/>
<accession>A0A2L2JLS6</accession>
<sequence>MTPIYTRMHPFTESPRSRSEFYRRICSLPTVVDPQTGRITMTAGSLVAAVMMPTGLAQQVKNSLDMRGVTPLSIIGHPRAGMWTFLVRADMQPIADPSVIAQLWHARVVVIRDGDIALPSPVPDSQVIRTWISPATSTFRPSGEVVIECARALLPRSARQ</sequence>
<dbReference type="GeneID" id="57067651"/>
<name>A0A2L2JLS6_9NOCA</name>
<reference evidence="1 2" key="1">
    <citation type="submission" date="2020-01" db="EMBL/GenBank/DDBJ databases">
        <title>Genetics and antimicrobial susceptibilities of Nocardia species isolated from the soil; a comparison with species isolated from humans.</title>
        <authorList>
            <person name="Carrasco G."/>
            <person name="Monzon S."/>
            <person name="Sansegundo M."/>
            <person name="Garcia E."/>
            <person name="Garrido N."/>
            <person name="Medina M.J."/>
            <person name="Villalon P."/>
            <person name="Ramirez-Arocha A.C."/>
            <person name="Jimenez P."/>
            <person name="Cuesta I."/>
            <person name="Valdezate S."/>
        </authorList>
    </citation>
    <scope>NUCLEOTIDE SEQUENCE [LARGE SCALE GENOMIC DNA]</scope>
    <source>
        <strain evidence="1 2">CNM20110626</strain>
    </source>
</reference>
<organism evidence="1 2">
    <name type="scientific">Nocardia cyriacigeorgica</name>
    <dbReference type="NCBI Taxonomy" id="135487"/>
    <lineage>
        <taxon>Bacteria</taxon>
        <taxon>Bacillati</taxon>
        <taxon>Actinomycetota</taxon>
        <taxon>Actinomycetes</taxon>
        <taxon>Mycobacteriales</taxon>
        <taxon>Nocardiaceae</taxon>
        <taxon>Nocardia</taxon>
    </lineage>
</organism>
<evidence type="ECO:0000313" key="1">
    <source>
        <dbReference type="EMBL" id="NEW32388.1"/>
    </source>
</evidence>
<dbReference type="GO" id="GO:0000428">
    <property type="term" value="C:DNA-directed RNA polymerase complex"/>
    <property type="evidence" value="ECO:0007669"/>
    <property type="project" value="UniProtKB-KW"/>
</dbReference>
<keyword evidence="1" id="KW-0240">DNA-directed RNA polymerase</keyword>